<feature type="transmembrane region" description="Helical" evidence="6">
    <location>
        <begin position="9"/>
        <end position="31"/>
    </location>
</feature>
<sequence>MNLKLSQSLYLGFSSIVLITLVFTFLIWLIVNESEKIAHEVAIDDMPGVLAYLSVSDNVNKIHTNALKYLNGDQSEINDFKQNTQGFKTTFSELVPLESAKQSDRDKMAKIEQLTLDYIQALNANVFGKYSPKQEQDAVKKIYALTKNVGNPLESLLNKLKEEEFSDAFKSTNLEESLNDDLPGVRYYLELVDEAGDMIASLNAYISGDPEAKDAFKSDSASFQEYLNLIKPLEQNPAELQSMVEIEQYYSEIKNTADYVFNSYNPKDKLDAIALVERLEIELVLPIQKILQDSTHEEELDANSALKTLNTNLDNVILWLLINAVVVLLVGSAIAWKISNMIKTRLDVISLKAKSIADGDLRSDLIHDLREDELGRLSNSVNEMQRSLKELIKQISNVASEVAASTIKVEQASANVVQGSQEQADKAHLIAAAVEQMSITVKEVASQSAEAAKTSQQAGEEAQEGGRIMQETVNGINRIASVVNETAATVDSLGRRGEEIGDVIKVINDIAEQTNLLALNAAIEAARAGDLGRGFAVVADEVRGLAERTSKATKEVGSLISSIQNETRQAVSRMGDGTELVSAGVKLANSAGAALDKIVQRTVDANTMIHAIATASDEQSHATQEISRDITAISDIANDSVTQTKIGSDSAKELDAKVTELEQLVSRFKL</sequence>
<dbReference type="PROSITE" id="PS50111">
    <property type="entry name" value="CHEMOTAXIS_TRANSDUC_2"/>
    <property type="match status" value="1"/>
</dbReference>
<dbReference type="PROSITE" id="PS50885">
    <property type="entry name" value="HAMP"/>
    <property type="match status" value="1"/>
</dbReference>
<keyword evidence="2 4" id="KW-0807">Transducer</keyword>
<comment type="caution">
    <text evidence="9">The sequence shown here is derived from an EMBL/GenBank/DDBJ whole genome shotgun (WGS) entry which is preliminary data.</text>
</comment>
<feature type="coiled-coil region" evidence="5">
    <location>
        <begin position="374"/>
        <end position="401"/>
    </location>
</feature>
<protein>
    <submittedName>
        <fullName evidence="9">Methyl-accepting chemotaxis protein</fullName>
    </submittedName>
</protein>
<accession>A4C4E5</accession>
<name>A4C4E5_9GAMM</name>
<dbReference type="EMBL" id="AAOH01000001">
    <property type="protein sequence ID" value="EAR30427.1"/>
    <property type="molecule type" value="Genomic_DNA"/>
</dbReference>
<dbReference type="Gene3D" id="1.10.287.950">
    <property type="entry name" value="Methyl-accepting chemotaxis protein"/>
    <property type="match status" value="1"/>
</dbReference>
<dbReference type="STRING" id="87626.PTD2_02621"/>
<dbReference type="SMART" id="SM00283">
    <property type="entry name" value="MA"/>
    <property type="match status" value="1"/>
</dbReference>
<dbReference type="CDD" id="cd06225">
    <property type="entry name" value="HAMP"/>
    <property type="match status" value="1"/>
</dbReference>
<evidence type="ECO:0000256" key="2">
    <source>
        <dbReference type="ARBA" id="ARBA00023224"/>
    </source>
</evidence>
<dbReference type="InterPro" id="IPR003660">
    <property type="entry name" value="HAMP_dom"/>
</dbReference>
<evidence type="ECO:0000259" key="8">
    <source>
        <dbReference type="PROSITE" id="PS50885"/>
    </source>
</evidence>
<dbReference type="eggNOG" id="COG0840">
    <property type="taxonomic scope" value="Bacteria"/>
</dbReference>
<comment type="subcellular location">
    <subcellularLocation>
        <location evidence="1">Membrane</location>
    </subcellularLocation>
</comment>
<evidence type="ECO:0000256" key="6">
    <source>
        <dbReference type="SAM" id="Phobius"/>
    </source>
</evidence>
<dbReference type="RefSeq" id="WP_009836725.1">
    <property type="nucleotide sequence ID" value="NZ_AAOH01000001.1"/>
</dbReference>
<evidence type="ECO:0000256" key="5">
    <source>
        <dbReference type="SAM" id="Coils"/>
    </source>
</evidence>
<dbReference type="GO" id="GO:0007165">
    <property type="term" value="P:signal transduction"/>
    <property type="evidence" value="ECO:0007669"/>
    <property type="project" value="UniProtKB-KW"/>
</dbReference>
<dbReference type="Pfam" id="PF00015">
    <property type="entry name" value="MCPsignal"/>
    <property type="match status" value="1"/>
</dbReference>
<dbReference type="PANTHER" id="PTHR32089:SF112">
    <property type="entry name" value="LYSOZYME-LIKE PROTEIN-RELATED"/>
    <property type="match status" value="1"/>
</dbReference>
<dbReference type="PANTHER" id="PTHR32089">
    <property type="entry name" value="METHYL-ACCEPTING CHEMOTAXIS PROTEIN MCPB"/>
    <property type="match status" value="1"/>
</dbReference>
<keyword evidence="6" id="KW-0472">Membrane</keyword>
<evidence type="ECO:0000256" key="1">
    <source>
        <dbReference type="ARBA" id="ARBA00004370"/>
    </source>
</evidence>
<dbReference type="SMART" id="SM00304">
    <property type="entry name" value="HAMP"/>
    <property type="match status" value="2"/>
</dbReference>
<gene>
    <name evidence="9" type="ORF">PTD2_02621</name>
</gene>
<dbReference type="InterPro" id="IPR004089">
    <property type="entry name" value="MCPsignal_dom"/>
</dbReference>
<evidence type="ECO:0000313" key="9">
    <source>
        <dbReference type="EMBL" id="EAR30427.1"/>
    </source>
</evidence>
<evidence type="ECO:0000313" key="10">
    <source>
        <dbReference type="Proteomes" id="UP000006201"/>
    </source>
</evidence>
<feature type="transmembrane region" description="Helical" evidence="6">
    <location>
        <begin position="316"/>
        <end position="336"/>
    </location>
</feature>
<keyword evidence="5" id="KW-0175">Coiled coil</keyword>
<reference evidence="9 10" key="1">
    <citation type="submission" date="2006-02" db="EMBL/GenBank/DDBJ databases">
        <authorList>
            <person name="Moran M.A."/>
            <person name="Kjelleberg S."/>
            <person name="Egan S."/>
            <person name="Saunders N."/>
            <person name="Thomas T."/>
            <person name="Ferriera S."/>
            <person name="Johnson J."/>
            <person name="Kravitz S."/>
            <person name="Halpern A."/>
            <person name="Remington K."/>
            <person name="Beeson K."/>
            <person name="Tran B."/>
            <person name="Rogers Y.-H."/>
            <person name="Friedman R."/>
            <person name="Venter J.C."/>
        </authorList>
    </citation>
    <scope>NUCLEOTIDE SEQUENCE [LARGE SCALE GENOMIC DNA]</scope>
    <source>
        <strain evidence="9 10">D2</strain>
    </source>
</reference>
<feature type="domain" description="Methyl-accepting transducer" evidence="7">
    <location>
        <begin position="398"/>
        <end position="634"/>
    </location>
</feature>
<dbReference type="FunFam" id="1.10.287.950:FF:000001">
    <property type="entry name" value="Methyl-accepting chemotaxis sensory transducer"/>
    <property type="match status" value="1"/>
</dbReference>
<organism evidence="9 10">
    <name type="scientific">Pseudoalteromonas tunicata D2</name>
    <dbReference type="NCBI Taxonomy" id="87626"/>
    <lineage>
        <taxon>Bacteria</taxon>
        <taxon>Pseudomonadati</taxon>
        <taxon>Pseudomonadota</taxon>
        <taxon>Gammaproteobacteria</taxon>
        <taxon>Alteromonadales</taxon>
        <taxon>Pseudoalteromonadaceae</taxon>
        <taxon>Pseudoalteromonas</taxon>
    </lineage>
</organism>
<dbReference type="Pfam" id="PF00672">
    <property type="entry name" value="HAMP"/>
    <property type="match status" value="1"/>
</dbReference>
<dbReference type="GO" id="GO:0006935">
    <property type="term" value="P:chemotaxis"/>
    <property type="evidence" value="ECO:0007669"/>
    <property type="project" value="UniProtKB-ARBA"/>
</dbReference>
<dbReference type="CDD" id="cd11386">
    <property type="entry name" value="MCP_signal"/>
    <property type="match status" value="1"/>
</dbReference>
<dbReference type="SUPFAM" id="SSF58104">
    <property type="entry name" value="Methyl-accepting chemotaxis protein (MCP) signaling domain"/>
    <property type="match status" value="1"/>
</dbReference>
<evidence type="ECO:0000256" key="4">
    <source>
        <dbReference type="PROSITE-ProRule" id="PRU00284"/>
    </source>
</evidence>
<dbReference type="AlphaFoldDB" id="A4C4E5"/>
<evidence type="ECO:0000259" key="7">
    <source>
        <dbReference type="PROSITE" id="PS50111"/>
    </source>
</evidence>
<keyword evidence="6" id="KW-0812">Transmembrane</keyword>
<comment type="similarity">
    <text evidence="3">Belongs to the methyl-accepting chemotaxis (MCP) protein family.</text>
</comment>
<dbReference type="Proteomes" id="UP000006201">
    <property type="component" value="Unassembled WGS sequence"/>
</dbReference>
<evidence type="ECO:0000256" key="3">
    <source>
        <dbReference type="ARBA" id="ARBA00029447"/>
    </source>
</evidence>
<keyword evidence="10" id="KW-1185">Reference proteome</keyword>
<dbReference type="HOGENOM" id="CLU_000445_107_27_6"/>
<proteinExistence type="inferred from homology"/>
<dbReference type="OrthoDB" id="9177152at2"/>
<dbReference type="GO" id="GO:0016020">
    <property type="term" value="C:membrane"/>
    <property type="evidence" value="ECO:0007669"/>
    <property type="project" value="UniProtKB-SubCell"/>
</dbReference>
<feature type="domain" description="HAMP" evidence="8">
    <location>
        <begin position="340"/>
        <end position="393"/>
    </location>
</feature>
<keyword evidence="6" id="KW-1133">Transmembrane helix</keyword>